<dbReference type="InterPro" id="IPR001584">
    <property type="entry name" value="Integrase_cat-core"/>
</dbReference>
<name>A0AAQ3S8Q6_VIGMU</name>
<dbReference type="EMBL" id="CP144699">
    <property type="protein sequence ID" value="WVZ20583.1"/>
    <property type="molecule type" value="Genomic_DNA"/>
</dbReference>
<dbReference type="InterPro" id="IPR025724">
    <property type="entry name" value="GAG-pre-integrase_dom"/>
</dbReference>
<feature type="region of interest" description="Disordered" evidence="2">
    <location>
        <begin position="1"/>
        <end position="54"/>
    </location>
</feature>
<keyword evidence="5" id="KW-1185">Reference proteome</keyword>
<dbReference type="Pfam" id="PF13976">
    <property type="entry name" value="gag_pre-integrs"/>
    <property type="match status" value="1"/>
</dbReference>
<dbReference type="PROSITE" id="PS50994">
    <property type="entry name" value="INTEGRASE"/>
    <property type="match status" value="1"/>
</dbReference>
<dbReference type="PANTHER" id="PTHR42648">
    <property type="entry name" value="TRANSPOSASE, PUTATIVE-RELATED"/>
    <property type="match status" value="1"/>
</dbReference>
<dbReference type="GO" id="GO:0015074">
    <property type="term" value="P:DNA integration"/>
    <property type="evidence" value="ECO:0007669"/>
    <property type="project" value="InterPro"/>
</dbReference>
<feature type="compositionally biased region" description="Basic and acidic residues" evidence="2">
    <location>
        <begin position="45"/>
        <end position="54"/>
    </location>
</feature>
<dbReference type="Gene3D" id="3.30.420.10">
    <property type="entry name" value="Ribonuclease H-like superfamily/Ribonuclease H"/>
    <property type="match status" value="1"/>
</dbReference>
<keyword evidence="1" id="KW-0378">Hydrolase</keyword>
<feature type="domain" description="Integrase catalytic" evidence="3">
    <location>
        <begin position="306"/>
        <end position="484"/>
    </location>
</feature>
<dbReference type="InterPro" id="IPR054722">
    <property type="entry name" value="PolX-like_BBD"/>
</dbReference>
<dbReference type="InterPro" id="IPR036397">
    <property type="entry name" value="RNaseH_sf"/>
</dbReference>
<feature type="compositionally biased region" description="Basic residues" evidence="2">
    <location>
        <begin position="21"/>
        <end position="36"/>
    </location>
</feature>
<organism evidence="4 5">
    <name type="scientific">Vigna mungo</name>
    <name type="common">Black gram</name>
    <name type="synonym">Phaseolus mungo</name>
    <dbReference type="NCBI Taxonomy" id="3915"/>
    <lineage>
        <taxon>Eukaryota</taxon>
        <taxon>Viridiplantae</taxon>
        <taxon>Streptophyta</taxon>
        <taxon>Embryophyta</taxon>
        <taxon>Tracheophyta</taxon>
        <taxon>Spermatophyta</taxon>
        <taxon>Magnoliopsida</taxon>
        <taxon>eudicotyledons</taxon>
        <taxon>Gunneridae</taxon>
        <taxon>Pentapetalae</taxon>
        <taxon>rosids</taxon>
        <taxon>fabids</taxon>
        <taxon>Fabales</taxon>
        <taxon>Fabaceae</taxon>
        <taxon>Papilionoideae</taxon>
        <taxon>50 kb inversion clade</taxon>
        <taxon>NPAAA clade</taxon>
        <taxon>indigoferoid/millettioid clade</taxon>
        <taxon>Phaseoleae</taxon>
        <taxon>Vigna</taxon>
    </lineage>
</organism>
<dbReference type="Pfam" id="PF00665">
    <property type="entry name" value="rve"/>
    <property type="match status" value="1"/>
</dbReference>
<dbReference type="PANTHER" id="PTHR42648:SF18">
    <property type="entry name" value="RETROTRANSPOSON, UNCLASSIFIED-LIKE PROTEIN"/>
    <property type="match status" value="1"/>
</dbReference>
<evidence type="ECO:0000256" key="1">
    <source>
        <dbReference type="ARBA" id="ARBA00022670"/>
    </source>
</evidence>
<dbReference type="SUPFAM" id="SSF53098">
    <property type="entry name" value="Ribonuclease H-like"/>
    <property type="match status" value="1"/>
</dbReference>
<reference evidence="4 5" key="1">
    <citation type="journal article" date="2023" name="Life. Sci Alliance">
        <title>Evolutionary insights into 3D genome organization and epigenetic landscape of Vigna mungo.</title>
        <authorList>
            <person name="Junaid A."/>
            <person name="Singh B."/>
            <person name="Bhatia S."/>
        </authorList>
    </citation>
    <scope>NUCLEOTIDE SEQUENCE [LARGE SCALE GENOMIC DNA]</scope>
    <source>
        <strain evidence="4">Urdbean</strain>
    </source>
</reference>
<dbReference type="GO" id="GO:0008233">
    <property type="term" value="F:peptidase activity"/>
    <property type="evidence" value="ECO:0007669"/>
    <property type="project" value="UniProtKB-KW"/>
</dbReference>
<evidence type="ECO:0000256" key="2">
    <source>
        <dbReference type="SAM" id="MobiDB-lite"/>
    </source>
</evidence>
<dbReference type="InterPro" id="IPR057670">
    <property type="entry name" value="SH3_retrovirus"/>
</dbReference>
<dbReference type="GO" id="GO:0003676">
    <property type="term" value="F:nucleic acid binding"/>
    <property type="evidence" value="ECO:0007669"/>
    <property type="project" value="InterPro"/>
</dbReference>
<evidence type="ECO:0000313" key="4">
    <source>
        <dbReference type="EMBL" id="WVZ20583.1"/>
    </source>
</evidence>
<gene>
    <name evidence="4" type="ORF">V8G54_007905</name>
</gene>
<keyword evidence="1" id="KW-0645">Protease</keyword>
<feature type="non-terminal residue" evidence="4">
    <location>
        <position position="1"/>
    </location>
</feature>
<dbReference type="AlphaFoldDB" id="A0AAQ3S8Q6"/>
<protein>
    <recommendedName>
        <fullName evidence="3">Integrase catalytic domain-containing protein</fullName>
    </recommendedName>
</protein>
<dbReference type="Proteomes" id="UP001374535">
    <property type="component" value="Chromosome 2"/>
</dbReference>
<proteinExistence type="predicted"/>
<evidence type="ECO:0000259" key="3">
    <source>
        <dbReference type="PROSITE" id="PS50994"/>
    </source>
</evidence>
<dbReference type="Pfam" id="PF22936">
    <property type="entry name" value="Pol_BBD"/>
    <property type="match status" value="1"/>
</dbReference>
<dbReference type="InterPro" id="IPR012337">
    <property type="entry name" value="RNaseH-like_sf"/>
</dbReference>
<dbReference type="GO" id="GO:0006508">
    <property type="term" value="P:proteolysis"/>
    <property type="evidence" value="ECO:0007669"/>
    <property type="project" value="UniProtKB-KW"/>
</dbReference>
<sequence length="552" mass="64013">KKKRDDQALKIQHVFGEGKKKPSKWKGKNKDQKKWKKETEDQEEKGDSADKKNVVRKQYTKEEKKNMECFVCRKKGHLSCECWFNKDTQNKKGRNKEAHIAEEEDSESEPLILMVATNTENSETTKEVWYVNSGCSNHMTYNKSWLTNLDESKKSKVRVADNSTLKVEGIGNVRIKSRNGMHATLENVLLVPEMKCSLISVGQLNENGYTVIMGSNAQMEVYDRGKNLILKCLRSGNRTFQVHLDVIKTLQCLATTKEDENSRWHLRFGHLNYRDLKKLNDKELVKGLPRISPQHKDCESCILGKQTRKPFRKQLESRSKERLEIVHSDVCGPIEPPTIAGNRYFLTFVEEYSRMIWVFLLRQKNEALEVFKSYKKQVEKEIERQIKLLRIDGGGEYTSHEFEEFCREHGIVHEVIAPYTPQHNGLAERQNRTIVNMARCMLREKDVSRELWGEAVVTSVHILNRCPTKGLTDKVPHAAWTGMTSSVKYFKVFGSLAFTHVADQKRVKLDDKSEPMVFVGYHSTGAYKLFDPIKRIMKISRDVIVIEDEHWD</sequence>
<dbReference type="Pfam" id="PF25597">
    <property type="entry name" value="SH3_retrovirus"/>
    <property type="match status" value="1"/>
</dbReference>
<accession>A0AAQ3S8Q6</accession>
<dbReference type="InterPro" id="IPR039537">
    <property type="entry name" value="Retrotran_Ty1/copia-like"/>
</dbReference>
<evidence type="ECO:0000313" key="5">
    <source>
        <dbReference type="Proteomes" id="UP001374535"/>
    </source>
</evidence>